<evidence type="ECO:0000313" key="4">
    <source>
        <dbReference type="Proteomes" id="UP001062263"/>
    </source>
</evidence>
<feature type="region of interest" description="Disordered" evidence="1">
    <location>
        <begin position="1"/>
        <end position="22"/>
    </location>
</feature>
<keyword evidence="4" id="KW-1185">Reference proteome</keyword>
<sequence>MSASSDNEAPERNDSAEIKNLRDLPEHENIVEHFYDPDDQAVPEKPVREKTPFSLVGNIIFLLTIAILAGISWLVYNSWQPQETSSLPGFRQKDNAPDIPKIVKQAVARDASVSFSEEDINRYLASSLQPKQHGALAIFATNPAVGVRLHGGKEKPDGSIGEGYMEIIIERYTGVDSRQTISLFLTPFQSMDPHNYMAVQTRFEFYNDKTLPGGIHVGGTIGALSVPQGYMIFLLPAFENLLQACFPLIHMVEESGMGLHISDGRLNLTPPQKRTL</sequence>
<reference evidence="3" key="1">
    <citation type="submission" date="2022-06" db="EMBL/GenBank/DDBJ databases">
        <title>Akkermansia biwalacus sp. nov., an anaerobic mucin-degrading bacterium isolated from human intestine.</title>
        <authorList>
            <person name="Kobayashi Y."/>
            <person name="Inoue S."/>
            <person name="Kawahara T."/>
            <person name="Kohda N."/>
        </authorList>
    </citation>
    <scope>NUCLEOTIDE SEQUENCE</scope>
    <source>
        <strain evidence="3">WON2089</strain>
    </source>
</reference>
<dbReference type="RefSeq" id="WP_215435707.1">
    <property type="nucleotide sequence ID" value="NZ_AP025943.1"/>
</dbReference>
<evidence type="ECO:0000256" key="1">
    <source>
        <dbReference type="SAM" id="MobiDB-lite"/>
    </source>
</evidence>
<keyword evidence="2" id="KW-1133">Transmembrane helix</keyword>
<evidence type="ECO:0000313" key="3">
    <source>
        <dbReference type="EMBL" id="BDL43026.1"/>
    </source>
</evidence>
<keyword evidence="2" id="KW-0472">Membrane</keyword>
<accession>A0ABN6QET8</accession>
<name>A0ABN6QET8_9BACT</name>
<dbReference type="Proteomes" id="UP001062263">
    <property type="component" value="Chromosome"/>
</dbReference>
<feature type="transmembrane region" description="Helical" evidence="2">
    <location>
        <begin position="55"/>
        <end position="76"/>
    </location>
</feature>
<dbReference type="EMBL" id="AP025943">
    <property type="protein sequence ID" value="BDL43026.1"/>
    <property type="molecule type" value="Genomic_DNA"/>
</dbReference>
<organism evidence="3 4">
    <name type="scientific">Akkermansia biwaensis</name>
    <dbReference type="NCBI Taxonomy" id="2946555"/>
    <lineage>
        <taxon>Bacteria</taxon>
        <taxon>Pseudomonadati</taxon>
        <taxon>Verrucomicrobiota</taxon>
        <taxon>Verrucomicrobiia</taxon>
        <taxon>Verrucomicrobiales</taxon>
        <taxon>Akkermansiaceae</taxon>
        <taxon>Akkermansia</taxon>
    </lineage>
</organism>
<keyword evidence="2" id="KW-0812">Transmembrane</keyword>
<gene>
    <name evidence="3" type="ORF">Abiwalacus_06000</name>
</gene>
<proteinExistence type="predicted"/>
<feature type="compositionally biased region" description="Basic and acidic residues" evidence="1">
    <location>
        <begin position="9"/>
        <end position="22"/>
    </location>
</feature>
<protein>
    <submittedName>
        <fullName evidence="3">Uncharacterized protein</fullName>
    </submittedName>
</protein>
<evidence type="ECO:0000256" key="2">
    <source>
        <dbReference type="SAM" id="Phobius"/>
    </source>
</evidence>